<reference evidence="1 2" key="1">
    <citation type="journal article" date="2016" name="Nat. Commun.">
        <title>Thousands of microbial genomes shed light on interconnected biogeochemical processes in an aquifer system.</title>
        <authorList>
            <person name="Anantharaman K."/>
            <person name="Brown C.T."/>
            <person name="Hug L.A."/>
            <person name="Sharon I."/>
            <person name="Castelle C.J."/>
            <person name="Probst A.J."/>
            <person name="Thomas B.C."/>
            <person name="Singh A."/>
            <person name="Wilkins M.J."/>
            <person name="Karaoz U."/>
            <person name="Brodie E.L."/>
            <person name="Williams K.H."/>
            <person name="Hubbard S.S."/>
            <person name="Banfield J.F."/>
        </authorList>
    </citation>
    <scope>NUCLEOTIDE SEQUENCE [LARGE SCALE GENOMIC DNA]</scope>
</reference>
<evidence type="ECO:0000313" key="2">
    <source>
        <dbReference type="Proteomes" id="UP000176422"/>
    </source>
</evidence>
<feature type="non-terminal residue" evidence="1">
    <location>
        <position position="193"/>
    </location>
</feature>
<dbReference type="Proteomes" id="UP000176422">
    <property type="component" value="Unassembled WGS sequence"/>
</dbReference>
<dbReference type="EMBL" id="MGIT01000001">
    <property type="protein sequence ID" value="OGM93234.1"/>
    <property type="molecule type" value="Genomic_DNA"/>
</dbReference>
<evidence type="ECO:0000313" key="1">
    <source>
        <dbReference type="EMBL" id="OGM93234.1"/>
    </source>
</evidence>
<organism evidence="1 2">
    <name type="scientific">Candidatus Wolfebacteria bacterium RIFOXYB1_FULL_54_12</name>
    <dbReference type="NCBI Taxonomy" id="1802559"/>
    <lineage>
        <taxon>Bacteria</taxon>
        <taxon>Candidatus Wolfeibacteriota</taxon>
    </lineage>
</organism>
<dbReference type="AlphaFoldDB" id="A0A1F8DXG6"/>
<gene>
    <name evidence="1" type="ORF">A2372_02405</name>
</gene>
<evidence type="ECO:0008006" key="3">
    <source>
        <dbReference type="Google" id="ProtNLM"/>
    </source>
</evidence>
<sequence length="193" mass="19398">MEFTKRLFTIWLIFMFGLTGCVTTGVGIGGSNGDQPASGTSESNSTKQLQTCSVPADQRLGVNLDLGGDADSQTKYLVSLGLPSSPLPAMRLIAQQSGCFVPVAYTKAMERAGTKTTAPYTLLVEVITSNENESGGGVGGAAMGIGALFGPVGMVVGAIAGSIKKSGAGVVLTLVSNKDGEQIASASGSATGT</sequence>
<dbReference type="PROSITE" id="PS51257">
    <property type="entry name" value="PROKAR_LIPOPROTEIN"/>
    <property type="match status" value="1"/>
</dbReference>
<dbReference type="STRING" id="1802559.A2372_02405"/>
<comment type="caution">
    <text evidence="1">The sequence shown here is derived from an EMBL/GenBank/DDBJ whole genome shotgun (WGS) entry which is preliminary data.</text>
</comment>
<accession>A0A1F8DXG6</accession>
<protein>
    <recommendedName>
        <fullName evidence="3">Lipoprotein</fullName>
    </recommendedName>
</protein>
<name>A0A1F8DXG6_9BACT</name>
<proteinExistence type="predicted"/>